<dbReference type="Proteomes" id="UP000528457">
    <property type="component" value="Unassembled WGS sequence"/>
</dbReference>
<accession>A0A7X0JQR9</accession>
<keyword evidence="3" id="KW-1185">Reference proteome</keyword>
<name>A0A7X0JQR9_9GAMM</name>
<feature type="signal peptide" evidence="1">
    <location>
        <begin position="1"/>
        <end position="26"/>
    </location>
</feature>
<proteinExistence type="predicted"/>
<dbReference type="EMBL" id="JACHHT010000001">
    <property type="protein sequence ID" value="MBB6520520.1"/>
    <property type="molecule type" value="Genomic_DNA"/>
</dbReference>
<evidence type="ECO:0000313" key="2">
    <source>
        <dbReference type="EMBL" id="MBB6520520.1"/>
    </source>
</evidence>
<evidence type="ECO:0000313" key="3">
    <source>
        <dbReference type="Proteomes" id="UP000528457"/>
    </source>
</evidence>
<dbReference type="RefSeq" id="WP_166850975.1">
    <property type="nucleotide sequence ID" value="NZ_JAAONY010000001.1"/>
</dbReference>
<dbReference type="AlphaFoldDB" id="A0A7X0JQR9"/>
<reference evidence="2 3" key="1">
    <citation type="submission" date="2020-08" db="EMBL/GenBank/DDBJ databases">
        <title>Genomic Encyclopedia of Type Strains, Phase IV (KMG-IV): sequencing the most valuable type-strain genomes for metagenomic binning, comparative biology and taxonomic classification.</title>
        <authorList>
            <person name="Goeker M."/>
        </authorList>
    </citation>
    <scope>NUCLEOTIDE SEQUENCE [LARGE SCALE GENOMIC DNA]</scope>
    <source>
        <strain evidence="2 3">DSM 22368</strain>
    </source>
</reference>
<sequence>MPIKPHIIACISAMAVASVSSNVALAALSQSNHDALTSNAKTALLLKPGKSDQKYCRVVRNSLYGHFRKKCRTAAEWEEWISRTAPKIEKQWQIAGATQPKKGGKNLQRYLALPVYIGYY</sequence>
<evidence type="ECO:0000256" key="1">
    <source>
        <dbReference type="SAM" id="SignalP"/>
    </source>
</evidence>
<gene>
    <name evidence="2" type="ORF">HNR48_000798</name>
</gene>
<protein>
    <submittedName>
        <fullName evidence="2">Uncharacterized protein</fullName>
    </submittedName>
</protein>
<keyword evidence="1" id="KW-0732">Signal</keyword>
<comment type="caution">
    <text evidence="2">The sequence shown here is derived from an EMBL/GenBank/DDBJ whole genome shotgun (WGS) entry which is preliminary data.</text>
</comment>
<dbReference type="InParanoid" id="A0A7X0JQR9"/>
<organism evidence="2 3">
    <name type="scientific">Pseudoteredinibacter isoporae</name>
    <dbReference type="NCBI Taxonomy" id="570281"/>
    <lineage>
        <taxon>Bacteria</taxon>
        <taxon>Pseudomonadati</taxon>
        <taxon>Pseudomonadota</taxon>
        <taxon>Gammaproteobacteria</taxon>
        <taxon>Cellvibrionales</taxon>
        <taxon>Cellvibrionaceae</taxon>
        <taxon>Pseudoteredinibacter</taxon>
    </lineage>
</organism>
<feature type="chain" id="PRO_5031273163" evidence="1">
    <location>
        <begin position="27"/>
        <end position="120"/>
    </location>
</feature>